<evidence type="ECO:0000256" key="11">
    <source>
        <dbReference type="ARBA" id="ARBA00023237"/>
    </source>
</evidence>
<comment type="subcellular location">
    <subcellularLocation>
        <location evidence="1 12">Cell outer membrane</location>
        <topology evidence="1 12">Multi-pass membrane protein</topology>
    </subcellularLocation>
</comment>
<protein>
    <submittedName>
        <fullName evidence="17">TonB-dependent receptor</fullName>
    </submittedName>
</protein>
<keyword evidence="6 14" id="KW-0732">Signal</keyword>
<dbReference type="RefSeq" id="WP_304562531.1">
    <property type="nucleotide sequence ID" value="NZ_JAUQSZ010000013.1"/>
</dbReference>
<evidence type="ECO:0000256" key="5">
    <source>
        <dbReference type="ARBA" id="ARBA00022692"/>
    </source>
</evidence>
<feature type="domain" description="TonB-dependent receptor-like beta-barrel" evidence="15">
    <location>
        <begin position="324"/>
        <end position="803"/>
    </location>
</feature>
<keyword evidence="3 12" id="KW-1134">Transmembrane beta strand</keyword>
<comment type="similarity">
    <text evidence="12 13">Belongs to the TonB-dependent receptor family.</text>
</comment>
<dbReference type="EMBL" id="JAUQSZ010000013">
    <property type="protein sequence ID" value="MDO7844071.1"/>
    <property type="molecule type" value="Genomic_DNA"/>
</dbReference>
<evidence type="ECO:0000256" key="12">
    <source>
        <dbReference type="PROSITE-ProRule" id="PRU01360"/>
    </source>
</evidence>
<evidence type="ECO:0000256" key="4">
    <source>
        <dbReference type="ARBA" id="ARBA00022496"/>
    </source>
</evidence>
<keyword evidence="10 12" id="KW-0472">Membrane</keyword>
<keyword evidence="7" id="KW-0408">Iron</keyword>
<keyword evidence="17" id="KW-0675">Receptor</keyword>
<evidence type="ECO:0000256" key="13">
    <source>
        <dbReference type="RuleBase" id="RU003357"/>
    </source>
</evidence>
<evidence type="ECO:0000313" key="17">
    <source>
        <dbReference type="EMBL" id="MDO7844071.1"/>
    </source>
</evidence>
<reference evidence="17" key="1">
    <citation type="submission" date="2023-07" db="EMBL/GenBank/DDBJ databases">
        <authorList>
            <person name="Kim M.K."/>
        </authorList>
    </citation>
    <scope>NUCLEOTIDE SEQUENCE</scope>
    <source>
        <strain evidence="17">CA1-15</strain>
    </source>
</reference>
<keyword evidence="2 12" id="KW-0813">Transport</keyword>
<evidence type="ECO:0000256" key="6">
    <source>
        <dbReference type="ARBA" id="ARBA00022729"/>
    </source>
</evidence>
<dbReference type="Gene3D" id="2.40.170.20">
    <property type="entry name" value="TonB-dependent receptor, beta-barrel domain"/>
    <property type="match status" value="1"/>
</dbReference>
<dbReference type="InterPro" id="IPR037066">
    <property type="entry name" value="Plug_dom_sf"/>
</dbReference>
<feature type="chain" id="PRO_5047335459" evidence="14">
    <location>
        <begin position="23"/>
        <end position="844"/>
    </location>
</feature>
<dbReference type="Pfam" id="PF07715">
    <property type="entry name" value="Plug"/>
    <property type="match status" value="1"/>
</dbReference>
<dbReference type="InterPro" id="IPR039426">
    <property type="entry name" value="TonB-dep_rcpt-like"/>
</dbReference>
<gene>
    <name evidence="17" type="ORF">Q5H94_17215</name>
</gene>
<name>A0ABT9A531_9SPHN</name>
<feature type="domain" description="TonB-dependent receptor plug" evidence="16">
    <location>
        <begin position="52"/>
        <end position="152"/>
    </location>
</feature>
<keyword evidence="9 13" id="KW-0798">TonB box</keyword>
<keyword evidence="11 12" id="KW-0998">Cell outer membrane</keyword>
<evidence type="ECO:0000256" key="10">
    <source>
        <dbReference type="ARBA" id="ARBA00023136"/>
    </source>
</evidence>
<evidence type="ECO:0000256" key="7">
    <source>
        <dbReference type="ARBA" id="ARBA00023004"/>
    </source>
</evidence>
<evidence type="ECO:0000256" key="1">
    <source>
        <dbReference type="ARBA" id="ARBA00004571"/>
    </source>
</evidence>
<evidence type="ECO:0000259" key="15">
    <source>
        <dbReference type="Pfam" id="PF00593"/>
    </source>
</evidence>
<evidence type="ECO:0000256" key="8">
    <source>
        <dbReference type="ARBA" id="ARBA00023065"/>
    </source>
</evidence>
<evidence type="ECO:0000259" key="16">
    <source>
        <dbReference type="Pfam" id="PF07715"/>
    </source>
</evidence>
<keyword evidence="18" id="KW-1185">Reference proteome</keyword>
<dbReference type="InterPro" id="IPR000531">
    <property type="entry name" value="Beta-barrel_TonB"/>
</dbReference>
<keyword evidence="8" id="KW-0406">Ion transport</keyword>
<evidence type="ECO:0000256" key="14">
    <source>
        <dbReference type="SAM" id="SignalP"/>
    </source>
</evidence>
<feature type="signal peptide" evidence="14">
    <location>
        <begin position="1"/>
        <end position="22"/>
    </location>
</feature>
<sequence>MRNQLLAGAAFAALALPGAAFAQSTGSSEVENDIVVVAQRSDSSVNGIKIPESTKARQIITNELINRGAPGNTLLQSLNIVPGVNFTNNDPYGSSGGNIRIRGFDGSRISLTFDGFPLNDSGNYSIYSNQQLDPELVDEVNVNLGTTDIDSPTASASGGTINYKTIVPSDTLSASATAAYGDNNYTRAFGLIQTGVFTSFGTKAFASASVARNDKFKGPGEISKQQFNLGIYQPIGSNGDFIRVSGNYNNNRNAFYRNPNVGDLRSLAGGATIPAIPVNAAGTPFAGFASAPITIPTNLSQSQRDAVLGFEYAAICTAPCTNTNYQGVRINPSNTGSARLNSRFTATDKLTFFVDASYQYTLANGGGSSLLAENSARAKGSLVASPGVDYNGDGDFNDSVLFYAPNNTNTNRYTAIASALYELSDDHRVRVAYTYDNAQHRQTGEWGYLTPTGDPYSPFGGRTAAGRPVLTADGFALGQRDRKSVALLNQISGEYIGKFFDKKLTIQLGIRAPFFERNLQTFCPIQAKDGFAYCTTQPILAAGSPTPPAAGANNSIPIYVTQGTNLGTAPLVYNQLYAPFKANYKFSKVLPSAGFNFKFTDTLSAFGSYAQGLSAPRTDNLYRAPLLTITPETTDAFDLGFRYNSRFIQASAAGWHIYYKNRIVTSYDFDQGISIDRNIGSVDTWGADVGVTIRPAQFVALTGTASYTSTNILQNVPLGNGVFAPTAGKQVPETPEWQFGGRAQFYAGPIELGIQGKWVDKRYATDVNDVIVPSYTLIDLDLRYKMTDLGFKKTYVQLNVQNLFDEFYYGSISSQINAVGNSSSQPSLTVGYGRTITGSIHFEF</sequence>
<dbReference type="Pfam" id="PF00593">
    <property type="entry name" value="TonB_dep_Rec_b-barrel"/>
    <property type="match status" value="1"/>
</dbReference>
<dbReference type="Proteomes" id="UP001176468">
    <property type="component" value="Unassembled WGS sequence"/>
</dbReference>
<dbReference type="Gene3D" id="2.170.130.10">
    <property type="entry name" value="TonB-dependent receptor, plug domain"/>
    <property type="match status" value="1"/>
</dbReference>
<dbReference type="InterPro" id="IPR036942">
    <property type="entry name" value="Beta-barrel_TonB_sf"/>
</dbReference>
<evidence type="ECO:0000256" key="3">
    <source>
        <dbReference type="ARBA" id="ARBA00022452"/>
    </source>
</evidence>
<dbReference type="SUPFAM" id="SSF56935">
    <property type="entry name" value="Porins"/>
    <property type="match status" value="1"/>
</dbReference>
<dbReference type="PROSITE" id="PS52016">
    <property type="entry name" value="TONB_DEPENDENT_REC_3"/>
    <property type="match status" value="1"/>
</dbReference>
<evidence type="ECO:0000256" key="9">
    <source>
        <dbReference type="ARBA" id="ARBA00023077"/>
    </source>
</evidence>
<dbReference type="PANTHER" id="PTHR32552:SF89">
    <property type="entry name" value="CATECHOLATE SIDEROPHORE RECEPTOR FIU"/>
    <property type="match status" value="1"/>
</dbReference>
<accession>A0ABT9A531</accession>
<comment type="caution">
    <text evidence="17">The sequence shown here is derived from an EMBL/GenBank/DDBJ whole genome shotgun (WGS) entry which is preliminary data.</text>
</comment>
<dbReference type="PANTHER" id="PTHR32552">
    <property type="entry name" value="FERRICHROME IRON RECEPTOR-RELATED"/>
    <property type="match status" value="1"/>
</dbReference>
<keyword evidence="5 12" id="KW-0812">Transmembrane</keyword>
<dbReference type="InterPro" id="IPR012910">
    <property type="entry name" value="Plug_dom"/>
</dbReference>
<proteinExistence type="inferred from homology"/>
<keyword evidence="4" id="KW-0410">Iron transport</keyword>
<evidence type="ECO:0000256" key="2">
    <source>
        <dbReference type="ARBA" id="ARBA00022448"/>
    </source>
</evidence>
<organism evidence="17 18">
    <name type="scientific">Sphingomonas immobilis</name>
    <dbReference type="NCBI Taxonomy" id="3063997"/>
    <lineage>
        <taxon>Bacteria</taxon>
        <taxon>Pseudomonadati</taxon>
        <taxon>Pseudomonadota</taxon>
        <taxon>Alphaproteobacteria</taxon>
        <taxon>Sphingomonadales</taxon>
        <taxon>Sphingomonadaceae</taxon>
        <taxon>Sphingomonas</taxon>
    </lineage>
</organism>
<evidence type="ECO:0000313" key="18">
    <source>
        <dbReference type="Proteomes" id="UP001176468"/>
    </source>
</evidence>